<protein>
    <submittedName>
        <fullName evidence="1">Uncharacterized protein</fullName>
    </submittedName>
</protein>
<gene>
    <name evidence="1" type="ORF">DFP97_10493</name>
</gene>
<sequence>MKTLNIDKLKKYELCNTKLTKQLNMELLRAVKKINRSQPEIYMNILKMIEAKGFKFAGAERT</sequence>
<organism evidence="1 2">
    <name type="scientific">Paenibacillus prosopidis</name>
    <dbReference type="NCBI Taxonomy" id="630520"/>
    <lineage>
        <taxon>Bacteria</taxon>
        <taxon>Bacillati</taxon>
        <taxon>Bacillota</taxon>
        <taxon>Bacilli</taxon>
        <taxon>Bacillales</taxon>
        <taxon>Paenibacillaceae</taxon>
        <taxon>Paenibacillus</taxon>
    </lineage>
</organism>
<dbReference type="RefSeq" id="WP_114379355.1">
    <property type="nucleotide sequence ID" value="NZ_QPJD01000004.1"/>
</dbReference>
<evidence type="ECO:0000313" key="1">
    <source>
        <dbReference type="EMBL" id="RCW49435.1"/>
    </source>
</evidence>
<dbReference type="Proteomes" id="UP000252415">
    <property type="component" value="Unassembled WGS sequence"/>
</dbReference>
<dbReference type="EMBL" id="QPJD01000004">
    <property type="protein sequence ID" value="RCW49435.1"/>
    <property type="molecule type" value="Genomic_DNA"/>
</dbReference>
<proteinExistence type="predicted"/>
<name>A0A368W837_9BACL</name>
<keyword evidence="2" id="KW-1185">Reference proteome</keyword>
<evidence type="ECO:0000313" key="2">
    <source>
        <dbReference type="Proteomes" id="UP000252415"/>
    </source>
</evidence>
<accession>A0A368W837</accession>
<dbReference type="AlphaFoldDB" id="A0A368W837"/>
<comment type="caution">
    <text evidence="1">The sequence shown here is derived from an EMBL/GenBank/DDBJ whole genome shotgun (WGS) entry which is preliminary data.</text>
</comment>
<reference evidence="1 2" key="1">
    <citation type="submission" date="2018-07" db="EMBL/GenBank/DDBJ databases">
        <title>Genomic Encyclopedia of Type Strains, Phase III (KMG-III): the genomes of soil and plant-associated and newly described type strains.</title>
        <authorList>
            <person name="Whitman W."/>
        </authorList>
    </citation>
    <scope>NUCLEOTIDE SEQUENCE [LARGE SCALE GENOMIC DNA]</scope>
    <source>
        <strain evidence="1 2">CECT 7506</strain>
    </source>
</reference>